<feature type="signal peptide" evidence="2">
    <location>
        <begin position="1"/>
        <end position="23"/>
    </location>
</feature>
<reference evidence="3 4" key="1">
    <citation type="submission" date="2018-03" db="EMBL/GenBank/DDBJ databases">
        <authorList>
            <person name="Guldener U."/>
        </authorList>
    </citation>
    <scope>NUCLEOTIDE SEQUENCE [LARGE SCALE GENOMIC DNA]</scope>
    <source>
        <strain evidence="3 4">DAOM196992</strain>
    </source>
</reference>
<evidence type="ECO:0000313" key="4">
    <source>
        <dbReference type="Proteomes" id="UP000323386"/>
    </source>
</evidence>
<evidence type="ECO:0000313" key="3">
    <source>
        <dbReference type="EMBL" id="SPO36804.1"/>
    </source>
</evidence>
<proteinExistence type="predicted"/>
<accession>A0A5C3EX46</accession>
<dbReference type="Proteomes" id="UP000323386">
    <property type="component" value="Unassembled WGS sequence"/>
</dbReference>
<keyword evidence="2" id="KW-0732">Signal</keyword>
<feature type="chain" id="PRO_5022903778" evidence="2">
    <location>
        <begin position="24"/>
        <end position="109"/>
    </location>
</feature>
<dbReference type="EMBL" id="OOIP01000005">
    <property type="protein sequence ID" value="SPO36804.1"/>
    <property type="molecule type" value="Genomic_DNA"/>
</dbReference>
<dbReference type="AlphaFoldDB" id="A0A5C3EX46"/>
<organism evidence="3 4">
    <name type="scientific">Pseudozyma flocculosa</name>
    <dbReference type="NCBI Taxonomy" id="84751"/>
    <lineage>
        <taxon>Eukaryota</taxon>
        <taxon>Fungi</taxon>
        <taxon>Dikarya</taxon>
        <taxon>Basidiomycota</taxon>
        <taxon>Ustilaginomycotina</taxon>
        <taxon>Ustilaginomycetes</taxon>
        <taxon>Ustilaginales</taxon>
        <taxon>Ustilaginaceae</taxon>
        <taxon>Pseudozyma</taxon>
    </lineage>
</organism>
<feature type="region of interest" description="Disordered" evidence="1">
    <location>
        <begin position="21"/>
        <end position="49"/>
    </location>
</feature>
<feature type="compositionally biased region" description="Pro residues" evidence="1">
    <location>
        <begin position="23"/>
        <end position="41"/>
    </location>
</feature>
<name>A0A5C3EX46_9BASI</name>
<feature type="region of interest" description="Disordered" evidence="1">
    <location>
        <begin position="81"/>
        <end position="109"/>
    </location>
</feature>
<gene>
    <name evidence="3" type="ORF">PSFLO_02275</name>
</gene>
<protein>
    <submittedName>
        <fullName evidence="3">Uncharacterized protein</fullName>
    </submittedName>
</protein>
<keyword evidence="4" id="KW-1185">Reference proteome</keyword>
<evidence type="ECO:0000256" key="2">
    <source>
        <dbReference type="SAM" id="SignalP"/>
    </source>
</evidence>
<evidence type="ECO:0000256" key="1">
    <source>
        <dbReference type="SAM" id="MobiDB-lite"/>
    </source>
</evidence>
<sequence>MIRPSRLVTLLAALCANTTPIVGLPPPPPPMPTHDLPPPSNPTCHNINANLPPPSMPSCRHHQCQLAATIDTKLPLPPTPTCSHLAHNNSDKEQAPPPHLLSSHQDIIR</sequence>